<dbReference type="PROSITE" id="PS50850">
    <property type="entry name" value="MFS"/>
    <property type="match status" value="1"/>
</dbReference>
<accession>A0A4V3UMM6</accession>
<feature type="transmembrane region" description="Helical" evidence="5">
    <location>
        <begin position="263"/>
        <end position="289"/>
    </location>
</feature>
<name>A0A4V3UMM6_9EURO</name>
<dbReference type="InterPro" id="IPR036259">
    <property type="entry name" value="MFS_trans_sf"/>
</dbReference>
<dbReference type="InterPro" id="IPR020846">
    <property type="entry name" value="MFS_dom"/>
</dbReference>
<keyword evidence="9" id="KW-1185">Reference proteome</keyword>
<feature type="transmembrane region" description="Helical" evidence="5">
    <location>
        <begin position="120"/>
        <end position="140"/>
    </location>
</feature>
<evidence type="ECO:0000256" key="5">
    <source>
        <dbReference type="SAM" id="Phobius"/>
    </source>
</evidence>
<protein>
    <recommendedName>
        <fullName evidence="6">Major facilitator superfamily (MFS) profile domain-containing protein</fullName>
    </recommendedName>
</protein>
<feature type="transmembrane region" description="Helical" evidence="5">
    <location>
        <begin position="376"/>
        <end position="396"/>
    </location>
</feature>
<dbReference type="PANTHER" id="PTHR23502:SF142">
    <property type="entry name" value="ORF"/>
    <property type="match status" value="1"/>
</dbReference>
<dbReference type="Pfam" id="PF07690">
    <property type="entry name" value="MFS_1"/>
    <property type="match status" value="1"/>
</dbReference>
<evidence type="ECO:0000313" key="7">
    <source>
        <dbReference type="EMBL" id="KAA8641607.1"/>
    </source>
</evidence>
<feature type="transmembrane region" description="Helical" evidence="5">
    <location>
        <begin position="152"/>
        <end position="176"/>
    </location>
</feature>
<feature type="transmembrane region" description="Helical" evidence="5">
    <location>
        <begin position="436"/>
        <end position="458"/>
    </location>
</feature>
<feature type="transmembrane region" description="Helical" evidence="5">
    <location>
        <begin position="342"/>
        <end position="364"/>
    </location>
</feature>
<dbReference type="GO" id="GO:0005886">
    <property type="term" value="C:plasma membrane"/>
    <property type="evidence" value="ECO:0007669"/>
    <property type="project" value="TreeGrafter"/>
</dbReference>
<dbReference type="FunFam" id="1.20.1250.20:FF:000011">
    <property type="entry name" value="MFS multidrug transporter, putative"/>
    <property type="match status" value="1"/>
</dbReference>
<feature type="transmembrane region" description="Helical" evidence="5">
    <location>
        <begin position="403"/>
        <end position="424"/>
    </location>
</feature>
<dbReference type="AlphaFoldDB" id="A0A4V3UMM6"/>
<dbReference type="Proteomes" id="UP000308092">
    <property type="component" value="Unassembled WGS sequence"/>
</dbReference>
<feature type="domain" description="Major facilitator superfamily (MFS) profile" evidence="6">
    <location>
        <begin position="28"/>
        <end position="462"/>
    </location>
</feature>
<evidence type="ECO:0000313" key="9">
    <source>
        <dbReference type="Proteomes" id="UP000308092"/>
    </source>
</evidence>
<evidence type="ECO:0000256" key="4">
    <source>
        <dbReference type="ARBA" id="ARBA00023136"/>
    </source>
</evidence>
<dbReference type="EMBL" id="QUQM01000009">
    <property type="protein sequence ID" value="KAA8641607.1"/>
    <property type="molecule type" value="Genomic_DNA"/>
</dbReference>
<evidence type="ECO:0000256" key="3">
    <source>
        <dbReference type="ARBA" id="ARBA00022989"/>
    </source>
</evidence>
<dbReference type="Proteomes" id="UP000324241">
    <property type="component" value="Unassembled WGS sequence"/>
</dbReference>
<keyword evidence="2 5" id="KW-0812">Transmembrane</keyword>
<feature type="transmembrane region" description="Helical" evidence="5">
    <location>
        <begin position="95"/>
        <end position="114"/>
    </location>
</feature>
<comment type="subcellular location">
    <subcellularLocation>
        <location evidence="1">Membrane</location>
        <topology evidence="1">Multi-pass membrane protein</topology>
    </subcellularLocation>
</comment>
<evidence type="ECO:0000313" key="8">
    <source>
        <dbReference type="EMBL" id="THC87904.1"/>
    </source>
</evidence>
<proteinExistence type="predicted"/>
<dbReference type="SUPFAM" id="SSF103473">
    <property type="entry name" value="MFS general substrate transporter"/>
    <property type="match status" value="1"/>
</dbReference>
<dbReference type="OrthoDB" id="9986881at2759"/>
<dbReference type="PANTHER" id="PTHR23502">
    <property type="entry name" value="MAJOR FACILITATOR SUPERFAMILY"/>
    <property type="match status" value="1"/>
</dbReference>
<keyword evidence="4 5" id="KW-0472">Membrane</keyword>
<dbReference type="GO" id="GO:0022857">
    <property type="term" value="F:transmembrane transporter activity"/>
    <property type="evidence" value="ECO:0007669"/>
    <property type="project" value="InterPro"/>
</dbReference>
<comment type="caution">
    <text evidence="8">The sequence shown here is derived from an EMBL/GenBank/DDBJ whole genome shotgun (WGS) entry which is preliminary data.</text>
</comment>
<dbReference type="EMBL" id="SOSA01000998">
    <property type="protein sequence ID" value="THC87904.1"/>
    <property type="molecule type" value="Genomic_DNA"/>
</dbReference>
<dbReference type="VEuPathDB" id="FungiDB:EYZ11_012650"/>
<dbReference type="InterPro" id="IPR011701">
    <property type="entry name" value="MFS"/>
</dbReference>
<feature type="transmembrane region" description="Helical" evidence="5">
    <location>
        <begin position="301"/>
        <end position="321"/>
    </location>
</feature>
<evidence type="ECO:0000313" key="10">
    <source>
        <dbReference type="Proteomes" id="UP000324241"/>
    </source>
</evidence>
<keyword evidence="3 5" id="KW-1133">Transmembrane helix</keyword>
<evidence type="ECO:0000259" key="6">
    <source>
        <dbReference type="PROSITE" id="PS50850"/>
    </source>
</evidence>
<evidence type="ECO:0000256" key="1">
    <source>
        <dbReference type="ARBA" id="ARBA00004141"/>
    </source>
</evidence>
<sequence>MGIEYVEFTDPNDPLNPLNWPLAKKVYTLALLGVAALTVIIASSIFFATIPDVMVLFGVGREVGMLGISLYVLGFAFGPLCWVPFSELHGRRTPLVVSMVGFTVFIFVIGLAPSLSVLLIFRYCAGLFGAGPLTLAGATLADLSSFPKRAAIVANFCVTTFISTLVAPFIGGFIVMDAALGWRWTAFLPAILGGAISLLLMTTFHETYPPIILVSKAGRLRHKSGIGEQSQLIIAEHEVSVNIRSLLDTYLSLPFKMLAFDPIVLGMSIFGSFMYGLLYWLLTAYYVIFQQIRGMNPGTGALPYIAIVVGQFFGALAVLAFQPWFSRKLKQKNKAMAPEWHLPIAIPGAISLAAGLLWLGWSGYDHTFSWIMPTTSGFFTGFGQLTMFLPSISYLIDTHPTRAASALAAHAFLSSIAGAAFPLFSVSMFETLGAEWACTLLGCVGILLASIPLIFYLYGDRARNKFYQYS</sequence>
<dbReference type="STRING" id="1220188.A0A4V3UMM6"/>
<reference evidence="8 9" key="1">
    <citation type="submission" date="2019-03" db="EMBL/GenBank/DDBJ databases">
        <title>The genome sequence of a newly discovered highly antifungal drug resistant Aspergillus species, Aspergillus tanneri NIH 1004.</title>
        <authorList>
            <person name="Mounaud S."/>
            <person name="Singh I."/>
            <person name="Joardar V."/>
            <person name="Pakala S."/>
            <person name="Pakala S."/>
            <person name="Venepally P."/>
            <person name="Hoover J."/>
            <person name="Nierman W."/>
            <person name="Chung J."/>
            <person name="Losada L."/>
        </authorList>
    </citation>
    <scope>NUCLEOTIDE SEQUENCE [LARGE SCALE GENOMIC DNA]</scope>
    <source>
        <strain evidence="8 9">NIH1004</strain>
    </source>
</reference>
<evidence type="ECO:0000256" key="2">
    <source>
        <dbReference type="ARBA" id="ARBA00022692"/>
    </source>
</evidence>
<dbReference type="Gene3D" id="1.20.1250.20">
    <property type="entry name" value="MFS general substrate transporter like domains"/>
    <property type="match status" value="1"/>
</dbReference>
<gene>
    <name evidence="7" type="ORF">ATNIH1004_011743</name>
    <name evidence="8" type="ORF">EYZ11_012650</name>
</gene>
<feature type="transmembrane region" description="Helical" evidence="5">
    <location>
        <begin position="63"/>
        <end position="83"/>
    </location>
</feature>
<organism evidence="8 9">
    <name type="scientific">Aspergillus tanneri</name>
    <dbReference type="NCBI Taxonomy" id="1220188"/>
    <lineage>
        <taxon>Eukaryota</taxon>
        <taxon>Fungi</taxon>
        <taxon>Dikarya</taxon>
        <taxon>Ascomycota</taxon>
        <taxon>Pezizomycotina</taxon>
        <taxon>Eurotiomycetes</taxon>
        <taxon>Eurotiomycetidae</taxon>
        <taxon>Eurotiales</taxon>
        <taxon>Aspergillaceae</taxon>
        <taxon>Aspergillus</taxon>
        <taxon>Aspergillus subgen. Circumdati</taxon>
    </lineage>
</organism>
<feature type="transmembrane region" description="Helical" evidence="5">
    <location>
        <begin position="182"/>
        <end position="201"/>
    </location>
</feature>
<feature type="transmembrane region" description="Helical" evidence="5">
    <location>
        <begin position="26"/>
        <end position="51"/>
    </location>
</feature>
<dbReference type="GeneID" id="54334444"/>
<dbReference type="RefSeq" id="XP_033420969.1">
    <property type="nucleotide sequence ID" value="XM_033576305.1"/>
</dbReference>
<reference evidence="7 10" key="2">
    <citation type="submission" date="2019-08" db="EMBL/GenBank/DDBJ databases">
        <title>The genome sequence of a newly discovered highly antifungal drug resistant Aspergillus species, Aspergillus tanneri NIH 1004.</title>
        <authorList>
            <person name="Mounaud S."/>
            <person name="Singh I."/>
            <person name="Joardar V."/>
            <person name="Pakala S."/>
            <person name="Pakala S."/>
            <person name="Venepally P."/>
            <person name="Chung J.K."/>
            <person name="Losada L."/>
            <person name="Nierman W.C."/>
        </authorList>
    </citation>
    <scope>NUCLEOTIDE SEQUENCE [LARGE SCALE GENOMIC DNA]</scope>
    <source>
        <strain evidence="7 10">NIH1004</strain>
    </source>
</reference>